<keyword evidence="4" id="KW-0235">DNA replication</keyword>
<dbReference type="GO" id="GO:0044716">
    <property type="term" value="F:8-oxo-GDP phosphatase activity"/>
    <property type="evidence" value="ECO:0007669"/>
    <property type="project" value="TreeGrafter"/>
</dbReference>
<protein>
    <recommendedName>
        <fullName evidence="13">8-oxo-dGTP diphosphatase</fullName>
        <ecNumber evidence="12">3.6.1.55</ecNumber>
    </recommendedName>
    <alternativeName>
        <fullName evidence="16">7,8-dihydro-8-oxoguanine-triphosphatase</fullName>
    </alternativeName>
    <alternativeName>
        <fullName evidence="15">Mutator protein MutT</fullName>
    </alternativeName>
    <alternativeName>
        <fullName evidence="14">dGTP pyrophosphohydrolase</fullName>
    </alternativeName>
</protein>
<comment type="similarity">
    <text evidence="2">Belongs to the Nudix hydrolase family.</text>
</comment>
<keyword evidence="6" id="KW-0227">DNA damage</keyword>
<dbReference type="GO" id="GO:0006260">
    <property type="term" value="P:DNA replication"/>
    <property type="evidence" value="ECO:0007669"/>
    <property type="project" value="UniProtKB-KW"/>
</dbReference>
<sequence>MKRIHIVAAVIFNQDKSQIFITKRPDDKHKGGFWEFPGGKVEVDESIEDAMARELYEEIGITVTKQYLFEHLEYDYPDKSLKFDFIVVDGFEDLPYGKEGQQGLWVNIEELINYSFPEANVPILNRVVKEFARQS</sequence>
<dbReference type="InterPro" id="IPR000086">
    <property type="entry name" value="NUDIX_hydrolase_dom"/>
</dbReference>
<keyword evidence="3" id="KW-0515">Mutator protein</keyword>
<comment type="cofactor">
    <cofactor evidence="1 18">
        <name>Mg(2+)</name>
        <dbReference type="ChEBI" id="CHEBI:18420"/>
    </cofactor>
</comment>
<evidence type="ECO:0000256" key="1">
    <source>
        <dbReference type="ARBA" id="ARBA00001946"/>
    </source>
</evidence>
<dbReference type="PROSITE" id="PS00893">
    <property type="entry name" value="NUDIX_BOX"/>
    <property type="match status" value="1"/>
</dbReference>
<evidence type="ECO:0000259" key="19">
    <source>
        <dbReference type="PROSITE" id="PS51462"/>
    </source>
</evidence>
<evidence type="ECO:0000256" key="14">
    <source>
        <dbReference type="ARBA" id="ARBA00041592"/>
    </source>
</evidence>
<reference evidence="20 21" key="1">
    <citation type="submission" date="2018-08" db="EMBL/GenBank/DDBJ databases">
        <title>Vibrio isolated from the Eastern China Marginal Seas.</title>
        <authorList>
            <person name="Li Y."/>
        </authorList>
    </citation>
    <scope>NUCLEOTIDE SEQUENCE [LARGE SCALE GENOMIC DNA]</scope>
    <source>
        <strain evidence="20 21">BEI233</strain>
    </source>
</reference>
<evidence type="ECO:0000256" key="3">
    <source>
        <dbReference type="ARBA" id="ARBA00022457"/>
    </source>
</evidence>
<comment type="catalytic activity">
    <reaction evidence="10">
        <text>8-oxo-dGTP + H2O = 8-oxo-dGMP + diphosphate + H(+)</text>
        <dbReference type="Rhea" id="RHEA:31575"/>
        <dbReference type="ChEBI" id="CHEBI:15377"/>
        <dbReference type="ChEBI" id="CHEBI:15378"/>
        <dbReference type="ChEBI" id="CHEBI:33019"/>
        <dbReference type="ChEBI" id="CHEBI:63224"/>
        <dbReference type="ChEBI" id="CHEBI:77896"/>
        <dbReference type="EC" id="3.6.1.55"/>
    </reaction>
</comment>
<evidence type="ECO:0000256" key="17">
    <source>
        <dbReference type="PIRSR" id="PIRSR603561-1"/>
    </source>
</evidence>
<dbReference type="Gene3D" id="3.90.79.10">
    <property type="entry name" value="Nucleoside Triphosphate Pyrophosphohydrolase"/>
    <property type="match status" value="1"/>
</dbReference>
<feature type="binding site" evidence="18">
    <location>
        <position position="38"/>
    </location>
    <ligand>
        <name>Mg(2+)</name>
        <dbReference type="ChEBI" id="CHEBI:18420"/>
    </ligand>
</feature>
<dbReference type="SUPFAM" id="SSF55811">
    <property type="entry name" value="Nudix"/>
    <property type="match status" value="1"/>
</dbReference>
<accession>A0A3A6QZW2</accession>
<keyword evidence="8 18" id="KW-0460">Magnesium</keyword>
<comment type="catalytic activity">
    <reaction evidence="11">
        <text>8-oxo-GTP + H2O = 8-oxo-GMP + diphosphate + H(+)</text>
        <dbReference type="Rhea" id="RHEA:67616"/>
        <dbReference type="ChEBI" id="CHEBI:15377"/>
        <dbReference type="ChEBI" id="CHEBI:15378"/>
        <dbReference type="ChEBI" id="CHEBI:33019"/>
        <dbReference type="ChEBI" id="CHEBI:143553"/>
        <dbReference type="ChEBI" id="CHEBI:145694"/>
    </reaction>
</comment>
<evidence type="ECO:0000256" key="5">
    <source>
        <dbReference type="ARBA" id="ARBA00022723"/>
    </source>
</evidence>
<dbReference type="EMBL" id="QVMU01000002">
    <property type="protein sequence ID" value="RJX74397.1"/>
    <property type="molecule type" value="Genomic_DNA"/>
</dbReference>
<dbReference type="OrthoDB" id="9810648at2"/>
<dbReference type="RefSeq" id="WP_120029733.1">
    <property type="nucleotide sequence ID" value="NZ_QVMU01000002.1"/>
</dbReference>
<evidence type="ECO:0000313" key="20">
    <source>
        <dbReference type="EMBL" id="RJX74397.1"/>
    </source>
</evidence>
<comment type="caution">
    <text evidence="20">The sequence shown here is derived from an EMBL/GenBank/DDBJ whole genome shotgun (WGS) entry which is preliminary data.</text>
</comment>
<dbReference type="GO" id="GO:0008413">
    <property type="term" value="F:8-oxo-7,8-dihydroguanosine triphosphate pyrophosphatase activity"/>
    <property type="evidence" value="ECO:0007669"/>
    <property type="project" value="InterPro"/>
</dbReference>
<gene>
    <name evidence="20" type="primary">mutT</name>
    <name evidence="20" type="ORF">DZ860_04530</name>
</gene>
<dbReference type="GO" id="GO:0035539">
    <property type="term" value="F:8-oxo-7,8-dihydrodeoxyguanosine triphosphate pyrophosphatase activity"/>
    <property type="evidence" value="ECO:0007669"/>
    <property type="project" value="UniProtKB-EC"/>
</dbReference>
<dbReference type="InterPro" id="IPR020084">
    <property type="entry name" value="NUDIX_hydrolase_CS"/>
</dbReference>
<evidence type="ECO:0000256" key="9">
    <source>
        <dbReference type="ARBA" id="ARBA00023204"/>
    </source>
</evidence>
<evidence type="ECO:0000256" key="4">
    <source>
        <dbReference type="ARBA" id="ARBA00022705"/>
    </source>
</evidence>
<dbReference type="EC" id="3.6.1.55" evidence="12"/>
<evidence type="ECO:0000256" key="8">
    <source>
        <dbReference type="ARBA" id="ARBA00022842"/>
    </source>
</evidence>
<dbReference type="GO" id="GO:0006281">
    <property type="term" value="P:DNA repair"/>
    <property type="evidence" value="ECO:0007669"/>
    <property type="project" value="UniProtKB-KW"/>
</dbReference>
<keyword evidence="7" id="KW-0378">Hydrolase</keyword>
<dbReference type="PROSITE" id="PS51462">
    <property type="entry name" value="NUDIX"/>
    <property type="match status" value="1"/>
</dbReference>
<dbReference type="GO" id="GO:0046872">
    <property type="term" value="F:metal ion binding"/>
    <property type="evidence" value="ECO:0007669"/>
    <property type="project" value="UniProtKB-KW"/>
</dbReference>
<evidence type="ECO:0000256" key="12">
    <source>
        <dbReference type="ARBA" id="ARBA00038905"/>
    </source>
</evidence>
<feature type="binding site" evidence="17">
    <location>
        <position position="120"/>
    </location>
    <ligand>
        <name>8-oxo-dGTP</name>
        <dbReference type="ChEBI" id="CHEBI:77896"/>
    </ligand>
</feature>
<feature type="binding site" evidence="17">
    <location>
        <position position="29"/>
    </location>
    <ligand>
        <name>8-oxo-dGTP</name>
        <dbReference type="ChEBI" id="CHEBI:77896"/>
    </ligand>
</feature>
<evidence type="ECO:0000256" key="6">
    <source>
        <dbReference type="ARBA" id="ARBA00022763"/>
    </source>
</evidence>
<keyword evidence="9" id="KW-0234">DNA repair</keyword>
<dbReference type="FunFam" id="3.90.79.10:FF:000014">
    <property type="entry name" value="8-oxo-dGTP diphosphatase MutT"/>
    <property type="match status" value="1"/>
</dbReference>
<dbReference type="InterPro" id="IPR020476">
    <property type="entry name" value="Nudix_hydrolase"/>
</dbReference>
<dbReference type="PRINTS" id="PR00502">
    <property type="entry name" value="NUDIXFAMILY"/>
</dbReference>
<evidence type="ECO:0000256" key="16">
    <source>
        <dbReference type="ARBA" id="ARBA00042798"/>
    </source>
</evidence>
<dbReference type="PANTHER" id="PTHR47707">
    <property type="entry name" value="8-OXO-DGTP DIPHOSPHATASE"/>
    <property type="match status" value="1"/>
</dbReference>
<dbReference type="InterPro" id="IPR029119">
    <property type="entry name" value="MutY_C"/>
</dbReference>
<dbReference type="Pfam" id="PF14815">
    <property type="entry name" value="NUDIX_4"/>
    <property type="match status" value="1"/>
</dbReference>
<dbReference type="AlphaFoldDB" id="A0A3A6QZW2"/>
<dbReference type="InterPro" id="IPR015797">
    <property type="entry name" value="NUDIX_hydrolase-like_dom_sf"/>
</dbReference>
<dbReference type="InterPro" id="IPR003561">
    <property type="entry name" value="Mutator_MutT"/>
</dbReference>
<dbReference type="PANTHER" id="PTHR47707:SF1">
    <property type="entry name" value="NUDIX HYDROLASE FAMILY PROTEIN"/>
    <property type="match status" value="1"/>
</dbReference>
<dbReference type="GO" id="GO:0044715">
    <property type="term" value="F:8-oxo-dGDP phosphatase activity"/>
    <property type="evidence" value="ECO:0007669"/>
    <property type="project" value="TreeGrafter"/>
</dbReference>
<dbReference type="CDD" id="cd03425">
    <property type="entry name" value="NUDIX_MutT_NudA_like"/>
    <property type="match status" value="1"/>
</dbReference>
<keyword evidence="5 18" id="KW-0479">Metal-binding</keyword>
<dbReference type="Proteomes" id="UP000273252">
    <property type="component" value="Unassembled WGS sequence"/>
</dbReference>
<feature type="binding site" evidence="17">
    <location>
        <position position="24"/>
    </location>
    <ligand>
        <name>8-oxo-dGTP</name>
        <dbReference type="ChEBI" id="CHEBI:77896"/>
    </ligand>
</feature>
<evidence type="ECO:0000256" key="15">
    <source>
        <dbReference type="ARBA" id="ARBA00041979"/>
    </source>
</evidence>
<evidence type="ECO:0000256" key="18">
    <source>
        <dbReference type="PIRSR" id="PIRSR603561-2"/>
    </source>
</evidence>
<evidence type="ECO:0000256" key="13">
    <source>
        <dbReference type="ARBA" id="ARBA00040794"/>
    </source>
</evidence>
<name>A0A3A6QZW2_9VIBR</name>
<evidence type="ECO:0000256" key="2">
    <source>
        <dbReference type="ARBA" id="ARBA00005582"/>
    </source>
</evidence>
<dbReference type="NCBIfam" id="TIGR00586">
    <property type="entry name" value="mutt"/>
    <property type="match status" value="1"/>
</dbReference>
<feature type="binding site" evidence="18">
    <location>
        <position position="58"/>
    </location>
    <ligand>
        <name>Mg(2+)</name>
        <dbReference type="ChEBI" id="CHEBI:18420"/>
    </ligand>
</feature>
<feature type="domain" description="Nudix hydrolase" evidence="19">
    <location>
        <begin position="2"/>
        <end position="129"/>
    </location>
</feature>
<keyword evidence="21" id="KW-1185">Reference proteome</keyword>
<feature type="binding site" evidence="17">
    <location>
        <begin position="35"/>
        <end position="38"/>
    </location>
    <ligand>
        <name>8-oxo-dGTP</name>
        <dbReference type="ChEBI" id="CHEBI:77896"/>
    </ligand>
</feature>
<evidence type="ECO:0000256" key="11">
    <source>
        <dbReference type="ARBA" id="ARBA00036904"/>
    </source>
</evidence>
<dbReference type="InterPro" id="IPR047127">
    <property type="entry name" value="MutT-like"/>
</dbReference>
<organism evidence="20 21">
    <name type="scientific">Vibrio sinensis</name>
    <dbReference type="NCBI Taxonomy" id="2302434"/>
    <lineage>
        <taxon>Bacteria</taxon>
        <taxon>Pseudomonadati</taxon>
        <taxon>Pseudomonadota</taxon>
        <taxon>Gammaproteobacteria</taxon>
        <taxon>Vibrionales</taxon>
        <taxon>Vibrionaceae</taxon>
        <taxon>Vibrio</taxon>
    </lineage>
</organism>
<evidence type="ECO:0000313" key="21">
    <source>
        <dbReference type="Proteomes" id="UP000273252"/>
    </source>
</evidence>
<proteinExistence type="inferred from homology"/>
<evidence type="ECO:0000256" key="10">
    <source>
        <dbReference type="ARBA" id="ARBA00035861"/>
    </source>
</evidence>
<evidence type="ECO:0000256" key="7">
    <source>
        <dbReference type="ARBA" id="ARBA00022801"/>
    </source>
</evidence>